<evidence type="ECO:0000313" key="1">
    <source>
        <dbReference type="EMBL" id="POH74928.1"/>
    </source>
</evidence>
<dbReference type="EMBL" id="PPXC01000002">
    <property type="protein sequence ID" value="POH74928.1"/>
    <property type="molecule type" value="Genomic_DNA"/>
</dbReference>
<accession>A0A2S4A0D7</accession>
<dbReference type="Proteomes" id="UP000237061">
    <property type="component" value="Unassembled WGS sequence"/>
</dbReference>
<name>A0A2S4A0D7_ARTGL</name>
<reference evidence="1 2" key="1">
    <citation type="submission" date="2018-01" db="EMBL/GenBank/DDBJ databases">
        <title>Arthrobacter sp. nov., from glaciers in China.</title>
        <authorList>
            <person name="Liu Q."/>
            <person name="Xin Y.-H."/>
        </authorList>
    </citation>
    <scope>NUCLEOTIDE SEQUENCE [LARGE SCALE GENOMIC DNA]</scope>
    <source>
        <strain evidence="1 2">HLT2-12-2</strain>
    </source>
</reference>
<dbReference type="AlphaFoldDB" id="A0A2S4A0D7"/>
<comment type="caution">
    <text evidence="1">The sequence shown here is derived from an EMBL/GenBank/DDBJ whole genome shotgun (WGS) entry which is preliminary data.</text>
</comment>
<proteinExistence type="predicted"/>
<evidence type="ECO:0008006" key="3">
    <source>
        <dbReference type="Google" id="ProtNLM"/>
    </source>
</evidence>
<gene>
    <name evidence="1" type="ORF">CVS27_03450</name>
</gene>
<dbReference type="RefSeq" id="WP_103464336.1">
    <property type="nucleotide sequence ID" value="NZ_PPXC01000002.1"/>
</dbReference>
<keyword evidence="2" id="KW-1185">Reference proteome</keyword>
<protein>
    <recommendedName>
        <fullName evidence="3">Ribosomally synthesized peptide with SipW-like signal peptide</fullName>
    </recommendedName>
</protein>
<sequence length="193" mass="18880">MSRGAVEQSGWSVRVKALLSLGLLAGFGAVSTLAAWTGTATATSDITAATVFIAAGADANATSASYTIPIATANWYPGMSQAAMVTVKNTGTSNVSYNVRGAAPGALGTAMAVEVSKGGTVVNGSATGGTCSVASAYTKAGGSNFPPPHPLGNLNAGGWATFCVSTLLPLGSGSILQGQSTAITLTFTASTVP</sequence>
<evidence type="ECO:0000313" key="2">
    <source>
        <dbReference type="Proteomes" id="UP000237061"/>
    </source>
</evidence>
<organism evidence="1 2">
    <name type="scientific">Arthrobacter glacialis</name>
    <dbReference type="NCBI Taxonomy" id="1664"/>
    <lineage>
        <taxon>Bacteria</taxon>
        <taxon>Bacillati</taxon>
        <taxon>Actinomycetota</taxon>
        <taxon>Actinomycetes</taxon>
        <taxon>Micrococcales</taxon>
        <taxon>Micrococcaceae</taxon>
        <taxon>Arthrobacter</taxon>
    </lineage>
</organism>